<evidence type="ECO:0000313" key="1">
    <source>
        <dbReference type="EMBL" id="KAG9218782.1"/>
    </source>
</evidence>
<protein>
    <submittedName>
        <fullName evidence="1">Uncharacterized protein</fullName>
    </submittedName>
</protein>
<sequence length="246" mass="26647">MPITTPRELVDEFKKSGEFDRLRRELLKEFQRSDAATRLKEKVEGIARQWLDSEQRQYMSQEHIHKSLMQEVDRYPIVERAAADMQSVNDESFSSAVRRSLQKILREDRGEKVDDSEVAQQQEPLKEASGGSDTPKVASADVNSSTTNGPPEAEPEAAAISVPTSGSSEPMPINIVPPSPDPLSSPSAFQDETKDKAPLNAVASPAASHSESPVAFAISNEPGGDQTPAAVTANAEVVTTVLPLIV</sequence>
<keyword evidence="2" id="KW-1185">Reference proteome</keyword>
<accession>A0ACB7IKP1</accession>
<reference evidence="1 2" key="1">
    <citation type="journal article" date="2021" name="Appl. Environ. Microbiol.">
        <title>Genetic linkage and physical mapping for an oyster mushroom Pleurotus cornucopiae and QTL analysis for the trait cap color.</title>
        <authorList>
            <person name="Zhang Y."/>
            <person name="Gao W."/>
            <person name="Sonnenberg A."/>
            <person name="Chen Q."/>
            <person name="Zhang J."/>
            <person name="Huang C."/>
        </authorList>
    </citation>
    <scope>NUCLEOTIDE SEQUENCE [LARGE SCALE GENOMIC DNA]</scope>
    <source>
        <strain evidence="1">CCMSSC00406</strain>
    </source>
</reference>
<proteinExistence type="predicted"/>
<name>A0ACB7IKP1_PLECO</name>
<dbReference type="Proteomes" id="UP000824881">
    <property type="component" value="Unassembled WGS sequence"/>
</dbReference>
<comment type="caution">
    <text evidence="1">The sequence shown here is derived from an EMBL/GenBank/DDBJ whole genome shotgun (WGS) entry which is preliminary data.</text>
</comment>
<evidence type="ECO:0000313" key="2">
    <source>
        <dbReference type="Proteomes" id="UP000824881"/>
    </source>
</evidence>
<gene>
    <name evidence="1" type="ORF">CCMSSC00406_0001104</name>
</gene>
<dbReference type="EMBL" id="WQMT02000009">
    <property type="protein sequence ID" value="KAG9218782.1"/>
    <property type="molecule type" value="Genomic_DNA"/>
</dbReference>
<organism evidence="1 2">
    <name type="scientific">Pleurotus cornucopiae</name>
    <name type="common">Cornucopia mushroom</name>
    <dbReference type="NCBI Taxonomy" id="5321"/>
    <lineage>
        <taxon>Eukaryota</taxon>
        <taxon>Fungi</taxon>
        <taxon>Dikarya</taxon>
        <taxon>Basidiomycota</taxon>
        <taxon>Agaricomycotina</taxon>
        <taxon>Agaricomycetes</taxon>
        <taxon>Agaricomycetidae</taxon>
        <taxon>Agaricales</taxon>
        <taxon>Pleurotineae</taxon>
        <taxon>Pleurotaceae</taxon>
        <taxon>Pleurotus</taxon>
    </lineage>
</organism>